<comment type="cofactor">
    <cofactor evidence="7">
        <name>Zn(2+)</name>
        <dbReference type="ChEBI" id="CHEBI:29105"/>
    </cofactor>
</comment>
<name>A0A520MSZ6_9GAMM</name>
<feature type="transmembrane region" description="Helical" evidence="8">
    <location>
        <begin position="287"/>
        <end position="307"/>
    </location>
</feature>
<feature type="transmembrane region" description="Helical" evidence="8">
    <location>
        <begin position="62"/>
        <end position="79"/>
    </location>
</feature>
<feature type="binding site" evidence="6">
    <location>
        <position position="51"/>
    </location>
    <ligand>
        <name>Ca(2+)</name>
        <dbReference type="ChEBI" id="CHEBI:29108"/>
    </ligand>
</feature>
<dbReference type="GO" id="GO:0016020">
    <property type="term" value="C:membrane"/>
    <property type="evidence" value="ECO:0007669"/>
    <property type="project" value="UniProtKB-SubCell"/>
</dbReference>
<accession>A0A520MSZ6</accession>
<sequence length="315" mass="36301">MNNIFVKENAFNITLIDSIAFLVIFSLLSYFQLIQSIDAIGLIGEASRWCERVSGGIFREPINTLTNLGFMFVGLYILFKLTNETSFNEFSGLNKITILYGVTVVYLGPGSMMMHGTNTEWGGWADNLSMVMYITIPWLYNCYKMSNWSVNTLMKIYFSIILVYAIMRGLFGDGMGIGLNLFGVSIGLWVISEFLYKFWSPYMRFISGFVGFLVLMLFGTFPMEVFENINDYWWIVFFWLPGLLANKSPEGYRTYRWYFAGMIAYMSAFAIWLTGVPDSETCNPDGLFQAHGIWHLLTALSTILFFYHYRSEKLF</sequence>
<feature type="binding site" evidence="6">
    <location>
        <position position="60"/>
    </location>
    <ligand>
        <name>Ca(2+)</name>
        <dbReference type="ChEBI" id="CHEBI:29108"/>
    </ligand>
</feature>
<dbReference type="InterPro" id="IPR008901">
    <property type="entry name" value="ACER"/>
</dbReference>
<evidence type="ECO:0000256" key="1">
    <source>
        <dbReference type="ARBA" id="ARBA00004141"/>
    </source>
</evidence>
<keyword evidence="3" id="KW-0378">Hydrolase</keyword>
<evidence type="ECO:0000256" key="2">
    <source>
        <dbReference type="ARBA" id="ARBA00022692"/>
    </source>
</evidence>
<feature type="transmembrane region" description="Helical" evidence="8">
    <location>
        <begin position="229"/>
        <end position="245"/>
    </location>
</feature>
<keyword evidence="5 8" id="KW-0472">Membrane</keyword>
<dbReference type="GO" id="GO:0016811">
    <property type="term" value="F:hydrolase activity, acting on carbon-nitrogen (but not peptide) bonds, in linear amides"/>
    <property type="evidence" value="ECO:0007669"/>
    <property type="project" value="InterPro"/>
</dbReference>
<feature type="transmembrane region" description="Helical" evidence="8">
    <location>
        <begin position="121"/>
        <end position="140"/>
    </location>
</feature>
<evidence type="ECO:0008006" key="11">
    <source>
        <dbReference type="Google" id="ProtNLM"/>
    </source>
</evidence>
<dbReference type="AlphaFoldDB" id="A0A520MSZ6"/>
<feature type="binding site" evidence="7">
    <location>
        <position position="291"/>
    </location>
    <ligand>
        <name>Zn(2+)</name>
        <dbReference type="ChEBI" id="CHEBI:29105"/>
        <note>catalytic</note>
    </ligand>
</feature>
<dbReference type="EMBL" id="SHBG01000021">
    <property type="protein sequence ID" value="RZO24351.1"/>
    <property type="molecule type" value="Genomic_DNA"/>
</dbReference>
<protein>
    <recommendedName>
        <fullName evidence="11">Ceramidase</fullName>
    </recommendedName>
</protein>
<feature type="transmembrane region" description="Helical" evidence="8">
    <location>
        <begin position="257"/>
        <end position="275"/>
    </location>
</feature>
<keyword evidence="4 8" id="KW-1133">Transmembrane helix</keyword>
<feature type="transmembrane region" description="Helical" evidence="8">
    <location>
        <begin position="152"/>
        <end position="171"/>
    </location>
</feature>
<keyword evidence="6" id="KW-0479">Metal-binding</keyword>
<feature type="binding site" evidence="6">
    <location>
        <position position="49"/>
    </location>
    <ligand>
        <name>Ca(2+)</name>
        <dbReference type="ChEBI" id="CHEBI:29108"/>
    </ligand>
</feature>
<organism evidence="9 10">
    <name type="scientific">SAR86 cluster bacterium</name>
    <dbReference type="NCBI Taxonomy" id="2030880"/>
    <lineage>
        <taxon>Bacteria</taxon>
        <taxon>Pseudomonadati</taxon>
        <taxon>Pseudomonadota</taxon>
        <taxon>Gammaproteobacteria</taxon>
        <taxon>SAR86 cluster</taxon>
    </lineage>
</organism>
<feature type="transmembrane region" description="Helical" evidence="8">
    <location>
        <begin position="203"/>
        <end position="223"/>
    </location>
</feature>
<keyword evidence="6" id="KW-0106">Calcium</keyword>
<comment type="caution">
    <text evidence="9">The sequence shown here is derived from an EMBL/GenBank/DDBJ whole genome shotgun (WGS) entry which is preliminary data.</text>
</comment>
<comment type="subcellular location">
    <subcellularLocation>
        <location evidence="1">Membrane</location>
        <topology evidence="1">Multi-pass membrane protein</topology>
    </subcellularLocation>
</comment>
<evidence type="ECO:0000256" key="7">
    <source>
        <dbReference type="PIRSR" id="PIRSR608901-2"/>
    </source>
</evidence>
<evidence type="ECO:0000256" key="5">
    <source>
        <dbReference type="ARBA" id="ARBA00023136"/>
    </source>
</evidence>
<feature type="transmembrane region" description="Helical" evidence="8">
    <location>
        <begin position="177"/>
        <end position="196"/>
    </location>
</feature>
<evidence type="ECO:0000256" key="8">
    <source>
        <dbReference type="SAM" id="Phobius"/>
    </source>
</evidence>
<dbReference type="Proteomes" id="UP000315498">
    <property type="component" value="Unassembled WGS sequence"/>
</dbReference>
<keyword evidence="7" id="KW-0862">Zinc</keyword>
<reference evidence="9 10" key="1">
    <citation type="submission" date="2019-02" db="EMBL/GenBank/DDBJ databases">
        <title>Prokaryotic population dynamics and viral predation in marine succession experiment using metagenomics: the confinement effect.</title>
        <authorList>
            <person name="Haro-Moreno J.M."/>
            <person name="Rodriguez-Valera F."/>
            <person name="Lopez-Perez M."/>
        </authorList>
    </citation>
    <scope>NUCLEOTIDE SEQUENCE [LARGE SCALE GENOMIC DNA]</scope>
    <source>
        <strain evidence="9">MED-G161</strain>
    </source>
</reference>
<evidence type="ECO:0000256" key="6">
    <source>
        <dbReference type="PIRSR" id="PIRSR608901-1"/>
    </source>
</evidence>
<dbReference type="GO" id="GO:0046872">
    <property type="term" value="F:metal ion binding"/>
    <property type="evidence" value="ECO:0007669"/>
    <property type="project" value="UniProtKB-KW"/>
</dbReference>
<evidence type="ECO:0000256" key="4">
    <source>
        <dbReference type="ARBA" id="ARBA00022989"/>
    </source>
</evidence>
<dbReference type="Pfam" id="PF05875">
    <property type="entry name" value="Ceramidase"/>
    <property type="match status" value="1"/>
</dbReference>
<dbReference type="GO" id="GO:0006672">
    <property type="term" value="P:ceramide metabolic process"/>
    <property type="evidence" value="ECO:0007669"/>
    <property type="project" value="InterPro"/>
</dbReference>
<proteinExistence type="predicted"/>
<feature type="binding site" evidence="7">
    <location>
        <position position="295"/>
    </location>
    <ligand>
        <name>Zn(2+)</name>
        <dbReference type="ChEBI" id="CHEBI:29105"/>
        <note>catalytic</note>
    </ligand>
</feature>
<evidence type="ECO:0000256" key="3">
    <source>
        <dbReference type="ARBA" id="ARBA00022801"/>
    </source>
</evidence>
<feature type="transmembrane region" description="Helical" evidence="8">
    <location>
        <begin position="91"/>
        <end position="109"/>
    </location>
</feature>
<feature type="transmembrane region" description="Helical" evidence="8">
    <location>
        <begin position="12"/>
        <end position="31"/>
    </location>
</feature>
<keyword evidence="2 8" id="KW-0812">Transmembrane</keyword>
<evidence type="ECO:0000313" key="9">
    <source>
        <dbReference type="EMBL" id="RZO24351.1"/>
    </source>
</evidence>
<gene>
    <name evidence="9" type="ORF">EVA94_02760</name>
</gene>
<evidence type="ECO:0000313" key="10">
    <source>
        <dbReference type="Proteomes" id="UP000315498"/>
    </source>
</evidence>
<feature type="binding site" evidence="7">
    <location>
        <position position="115"/>
    </location>
    <ligand>
        <name>Zn(2+)</name>
        <dbReference type="ChEBI" id="CHEBI:29105"/>
        <note>catalytic</note>
    </ligand>
</feature>